<comment type="similarity">
    <text evidence="1">Belongs to the sigma-70 factor family. ECF subfamily.</text>
</comment>
<evidence type="ECO:0000256" key="3">
    <source>
        <dbReference type="ARBA" id="ARBA00023082"/>
    </source>
</evidence>
<gene>
    <name evidence="8" type="primary">sigE_22</name>
    <name evidence="8" type="ORF">OJF2_19680</name>
</gene>
<evidence type="ECO:0000259" key="7">
    <source>
        <dbReference type="Pfam" id="PF08281"/>
    </source>
</evidence>
<protein>
    <submittedName>
        <fullName evidence="8">ECF RNA polymerase sigma factor SigE</fullName>
    </submittedName>
</protein>
<evidence type="ECO:0000259" key="6">
    <source>
        <dbReference type="Pfam" id="PF04542"/>
    </source>
</evidence>
<evidence type="ECO:0000313" key="9">
    <source>
        <dbReference type="Proteomes" id="UP000324233"/>
    </source>
</evidence>
<evidence type="ECO:0000256" key="5">
    <source>
        <dbReference type="ARBA" id="ARBA00023163"/>
    </source>
</evidence>
<keyword evidence="3" id="KW-0731">Sigma factor</keyword>
<dbReference type="OrthoDB" id="286291at2"/>
<dbReference type="InterPro" id="IPR007627">
    <property type="entry name" value="RNA_pol_sigma70_r2"/>
</dbReference>
<dbReference type="EMBL" id="CP042997">
    <property type="protein sequence ID" value="QEH33466.1"/>
    <property type="molecule type" value="Genomic_DNA"/>
</dbReference>
<dbReference type="PANTHER" id="PTHR43133">
    <property type="entry name" value="RNA POLYMERASE ECF-TYPE SIGMA FACTO"/>
    <property type="match status" value="1"/>
</dbReference>
<dbReference type="InterPro" id="IPR014284">
    <property type="entry name" value="RNA_pol_sigma-70_dom"/>
</dbReference>
<keyword evidence="4" id="KW-0238">DNA-binding</keyword>
<dbReference type="RefSeq" id="WP_148593353.1">
    <property type="nucleotide sequence ID" value="NZ_CP042997.1"/>
</dbReference>
<dbReference type="Proteomes" id="UP000324233">
    <property type="component" value="Chromosome"/>
</dbReference>
<dbReference type="GO" id="GO:0003677">
    <property type="term" value="F:DNA binding"/>
    <property type="evidence" value="ECO:0007669"/>
    <property type="project" value="UniProtKB-KW"/>
</dbReference>
<dbReference type="Pfam" id="PF04542">
    <property type="entry name" value="Sigma70_r2"/>
    <property type="match status" value="1"/>
</dbReference>
<feature type="domain" description="RNA polymerase sigma factor 70 region 4 type 2" evidence="7">
    <location>
        <begin position="113"/>
        <end position="164"/>
    </location>
</feature>
<reference evidence="8 9" key="1">
    <citation type="submission" date="2019-08" db="EMBL/GenBank/DDBJ databases">
        <title>Deep-cultivation of Planctomycetes and their phenomic and genomic characterization uncovers novel biology.</title>
        <authorList>
            <person name="Wiegand S."/>
            <person name="Jogler M."/>
            <person name="Boedeker C."/>
            <person name="Pinto D."/>
            <person name="Vollmers J."/>
            <person name="Rivas-Marin E."/>
            <person name="Kohn T."/>
            <person name="Peeters S.H."/>
            <person name="Heuer A."/>
            <person name="Rast P."/>
            <person name="Oberbeckmann S."/>
            <person name="Bunk B."/>
            <person name="Jeske O."/>
            <person name="Meyerdierks A."/>
            <person name="Storesund J.E."/>
            <person name="Kallscheuer N."/>
            <person name="Luecker S."/>
            <person name="Lage O.M."/>
            <person name="Pohl T."/>
            <person name="Merkel B.J."/>
            <person name="Hornburger P."/>
            <person name="Mueller R.-W."/>
            <person name="Bruemmer F."/>
            <person name="Labrenz M."/>
            <person name="Spormann A.M."/>
            <person name="Op den Camp H."/>
            <person name="Overmann J."/>
            <person name="Amann R."/>
            <person name="Jetten M.S.M."/>
            <person name="Mascher T."/>
            <person name="Medema M.H."/>
            <person name="Devos D.P."/>
            <person name="Kaster A.-K."/>
            <person name="Ovreas L."/>
            <person name="Rohde M."/>
            <person name="Galperin M.Y."/>
            <person name="Jogler C."/>
        </authorList>
    </citation>
    <scope>NUCLEOTIDE SEQUENCE [LARGE SCALE GENOMIC DNA]</scope>
    <source>
        <strain evidence="8 9">OJF2</strain>
    </source>
</reference>
<feature type="domain" description="RNA polymerase sigma-70 region 2" evidence="6">
    <location>
        <begin position="19"/>
        <end position="84"/>
    </location>
</feature>
<organism evidence="8 9">
    <name type="scientific">Aquisphaera giovannonii</name>
    <dbReference type="NCBI Taxonomy" id="406548"/>
    <lineage>
        <taxon>Bacteria</taxon>
        <taxon>Pseudomonadati</taxon>
        <taxon>Planctomycetota</taxon>
        <taxon>Planctomycetia</taxon>
        <taxon>Isosphaerales</taxon>
        <taxon>Isosphaeraceae</taxon>
        <taxon>Aquisphaera</taxon>
    </lineage>
</organism>
<dbReference type="GO" id="GO:0006352">
    <property type="term" value="P:DNA-templated transcription initiation"/>
    <property type="evidence" value="ECO:0007669"/>
    <property type="project" value="InterPro"/>
</dbReference>
<name>A0A5B9VYM9_9BACT</name>
<dbReference type="AlphaFoldDB" id="A0A5B9VYM9"/>
<evidence type="ECO:0000256" key="4">
    <source>
        <dbReference type="ARBA" id="ARBA00023125"/>
    </source>
</evidence>
<dbReference type="SUPFAM" id="SSF88659">
    <property type="entry name" value="Sigma3 and sigma4 domains of RNA polymerase sigma factors"/>
    <property type="match status" value="1"/>
</dbReference>
<evidence type="ECO:0000256" key="2">
    <source>
        <dbReference type="ARBA" id="ARBA00023015"/>
    </source>
</evidence>
<dbReference type="SUPFAM" id="SSF88946">
    <property type="entry name" value="Sigma2 domain of RNA polymerase sigma factors"/>
    <property type="match status" value="1"/>
</dbReference>
<proteinExistence type="inferred from homology"/>
<keyword evidence="9" id="KW-1185">Reference proteome</keyword>
<keyword evidence="5" id="KW-0804">Transcription</keyword>
<keyword evidence="2" id="KW-0805">Transcription regulation</keyword>
<evidence type="ECO:0000313" key="8">
    <source>
        <dbReference type="EMBL" id="QEH33466.1"/>
    </source>
</evidence>
<dbReference type="Gene3D" id="1.10.1740.10">
    <property type="match status" value="1"/>
</dbReference>
<dbReference type="PANTHER" id="PTHR43133:SF8">
    <property type="entry name" value="RNA POLYMERASE SIGMA FACTOR HI_1459-RELATED"/>
    <property type="match status" value="1"/>
</dbReference>
<dbReference type="InterPro" id="IPR013325">
    <property type="entry name" value="RNA_pol_sigma_r2"/>
</dbReference>
<accession>A0A5B9VYM9</accession>
<evidence type="ECO:0000256" key="1">
    <source>
        <dbReference type="ARBA" id="ARBA00010641"/>
    </source>
</evidence>
<dbReference type="NCBIfam" id="TIGR02937">
    <property type="entry name" value="sigma70-ECF"/>
    <property type="match status" value="1"/>
</dbReference>
<dbReference type="Gene3D" id="1.10.10.10">
    <property type="entry name" value="Winged helix-like DNA-binding domain superfamily/Winged helix DNA-binding domain"/>
    <property type="match status" value="1"/>
</dbReference>
<dbReference type="InterPro" id="IPR036388">
    <property type="entry name" value="WH-like_DNA-bd_sf"/>
</dbReference>
<dbReference type="InterPro" id="IPR013324">
    <property type="entry name" value="RNA_pol_sigma_r3/r4-like"/>
</dbReference>
<dbReference type="GO" id="GO:0016987">
    <property type="term" value="F:sigma factor activity"/>
    <property type="evidence" value="ECO:0007669"/>
    <property type="project" value="UniProtKB-KW"/>
</dbReference>
<sequence length="184" mass="21103">MRDPTGNDADARLIQEAFVRETYEGLYRWLRRLSGSAELAADLTQEAFAAYWASRDRRPPGLPPRGWLYAIGRNLWRKAARDRRVPEPAELSLLAAADRPPDLAYDDREFDAAVQAALSRLPAELREVFVLRFWHEFEYAEIAAVQGASSALVRWRYFAARGRLHRELADWAPISREKEGHHAS</sequence>
<dbReference type="InterPro" id="IPR039425">
    <property type="entry name" value="RNA_pol_sigma-70-like"/>
</dbReference>
<dbReference type="KEGG" id="agv:OJF2_19680"/>
<dbReference type="InterPro" id="IPR013249">
    <property type="entry name" value="RNA_pol_sigma70_r4_t2"/>
</dbReference>
<dbReference type="Pfam" id="PF08281">
    <property type="entry name" value="Sigma70_r4_2"/>
    <property type="match status" value="1"/>
</dbReference>